<protein>
    <submittedName>
        <fullName evidence="2">Uncharacterized protein</fullName>
    </submittedName>
</protein>
<evidence type="ECO:0000313" key="2">
    <source>
        <dbReference type="EMBL" id="KAG8228107.1"/>
    </source>
</evidence>
<keyword evidence="3" id="KW-1185">Reference proteome</keyword>
<evidence type="ECO:0000313" key="3">
    <source>
        <dbReference type="Proteomes" id="UP000792457"/>
    </source>
</evidence>
<organism evidence="2 3">
    <name type="scientific">Ladona fulva</name>
    <name type="common">Scarce chaser dragonfly</name>
    <name type="synonym">Libellula fulva</name>
    <dbReference type="NCBI Taxonomy" id="123851"/>
    <lineage>
        <taxon>Eukaryota</taxon>
        <taxon>Metazoa</taxon>
        <taxon>Ecdysozoa</taxon>
        <taxon>Arthropoda</taxon>
        <taxon>Hexapoda</taxon>
        <taxon>Insecta</taxon>
        <taxon>Pterygota</taxon>
        <taxon>Palaeoptera</taxon>
        <taxon>Odonata</taxon>
        <taxon>Epiprocta</taxon>
        <taxon>Anisoptera</taxon>
        <taxon>Libelluloidea</taxon>
        <taxon>Libellulidae</taxon>
        <taxon>Ladona</taxon>
    </lineage>
</organism>
<comment type="caution">
    <text evidence="2">The sequence shown here is derived from an EMBL/GenBank/DDBJ whole genome shotgun (WGS) entry which is preliminary data.</text>
</comment>
<dbReference type="OrthoDB" id="8195964at2759"/>
<dbReference type="AlphaFoldDB" id="A0A8K0K4C7"/>
<dbReference type="Proteomes" id="UP000792457">
    <property type="component" value="Unassembled WGS sequence"/>
</dbReference>
<reference evidence="2" key="2">
    <citation type="submission" date="2017-10" db="EMBL/GenBank/DDBJ databases">
        <title>Ladona fulva Genome sequencing and assembly.</title>
        <authorList>
            <person name="Murali S."/>
            <person name="Richards S."/>
            <person name="Bandaranaike D."/>
            <person name="Bellair M."/>
            <person name="Blankenburg K."/>
            <person name="Chao H."/>
            <person name="Dinh H."/>
            <person name="Doddapaneni H."/>
            <person name="Dugan-Rocha S."/>
            <person name="Elkadiri S."/>
            <person name="Gnanaolivu R."/>
            <person name="Hernandez B."/>
            <person name="Skinner E."/>
            <person name="Javaid M."/>
            <person name="Lee S."/>
            <person name="Li M."/>
            <person name="Ming W."/>
            <person name="Munidasa M."/>
            <person name="Muniz J."/>
            <person name="Nguyen L."/>
            <person name="Hughes D."/>
            <person name="Osuji N."/>
            <person name="Pu L.-L."/>
            <person name="Puazo M."/>
            <person name="Qu C."/>
            <person name="Quiroz J."/>
            <person name="Raj R."/>
            <person name="Weissenberger G."/>
            <person name="Xin Y."/>
            <person name="Zou X."/>
            <person name="Han Y."/>
            <person name="Worley K."/>
            <person name="Muzny D."/>
            <person name="Gibbs R."/>
        </authorList>
    </citation>
    <scope>NUCLEOTIDE SEQUENCE</scope>
    <source>
        <strain evidence="2">Sampled in the wild</strain>
    </source>
</reference>
<reference evidence="2" key="1">
    <citation type="submission" date="2013-04" db="EMBL/GenBank/DDBJ databases">
        <authorList>
            <person name="Qu J."/>
            <person name="Murali S.C."/>
            <person name="Bandaranaike D."/>
            <person name="Bellair M."/>
            <person name="Blankenburg K."/>
            <person name="Chao H."/>
            <person name="Dinh H."/>
            <person name="Doddapaneni H."/>
            <person name="Downs B."/>
            <person name="Dugan-Rocha S."/>
            <person name="Elkadiri S."/>
            <person name="Gnanaolivu R.D."/>
            <person name="Hernandez B."/>
            <person name="Javaid M."/>
            <person name="Jayaseelan J.C."/>
            <person name="Lee S."/>
            <person name="Li M."/>
            <person name="Ming W."/>
            <person name="Munidasa M."/>
            <person name="Muniz J."/>
            <person name="Nguyen L."/>
            <person name="Ongeri F."/>
            <person name="Osuji N."/>
            <person name="Pu L.-L."/>
            <person name="Puazo M."/>
            <person name="Qu C."/>
            <person name="Quiroz J."/>
            <person name="Raj R."/>
            <person name="Weissenberger G."/>
            <person name="Xin Y."/>
            <person name="Zou X."/>
            <person name="Han Y."/>
            <person name="Richards S."/>
            <person name="Worley K."/>
            <person name="Muzny D."/>
            <person name="Gibbs R."/>
        </authorList>
    </citation>
    <scope>NUCLEOTIDE SEQUENCE</scope>
    <source>
        <strain evidence="2">Sampled in the wild</strain>
    </source>
</reference>
<sequence length="126" mass="13206">MTDSSRHSQLSCPSSEEDINVSPILSLKGSESPSFHSPTGYGARGSPRIPNQALNGPSEKSSATAQGDGSAESPLAAAFAAMGGGAMGRTDVHELPNEISAPYEVPQFPIEQIEKKLAIQRQISVR</sequence>
<name>A0A8K0K4C7_LADFU</name>
<feature type="compositionally biased region" description="Polar residues" evidence="1">
    <location>
        <begin position="52"/>
        <end position="67"/>
    </location>
</feature>
<feature type="region of interest" description="Disordered" evidence="1">
    <location>
        <begin position="1"/>
        <end position="71"/>
    </location>
</feature>
<proteinExistence type="predicted"/>
<evidence type="ECO:0000256" key="1">
    <source>
        <dbReference type="SAM" id="MobiDB-lite"/>
    </source>
</evidence>
<gene>
    <name evidence="2" type="ORF">J437_LFUL000109</name>
</gene>
<accession>A0A8K0K4C7</accession>
<dbReference type="EMBL" id="KZ308359">
    <property type="protein sequence ID" value="KAG8228107.1"/>
    <property type="molecule type" value="Genomic_DNA"/>
</dbReference>